<dbReference type="InterPro" id="IPR033138">
    <property type="entry name" value="Cu_oxidase_CS"/>
</dbReference>
<proteinExistence type="predicted"/>
<feature type="region of interest" description="Disordered" evidence="4">
    <location>
        <begin position="1103"/>
        <end position="1132"/>
    </location>
</feature>
<protein>
    <submittedName>
        <fullName evidence="7">Multicopper oxidase domain-containing protein</fullName>
    </submittedName>
</protein>
<feature type="region of interest" description="Disordered" evidence="4">
    <location>
        <begin position="679"/>
        <end position="749"/>
    </location>
</feature>
<evidence type="ECO:0000256" key="1">
    <source>
        <dbReference type="ARBA" id="ARBA00022723"/>
    </source>
</evidence>
<keyword evidence="8" id="KW-1185">Reference proteome</keyword>
<dbReference type="GO" id="GO:0046872">
    <property type="term" value="F:metal ion binding"/>
    <property type="evidence" value="ECO:0007669"/>
    <property type="project" value="UniProtKB-KW"/>
</dbReference>
<evidence type="ECO:0000313" key="8">
    <source>
        <dbReference type="Proteomes" id="UP001595660"/>
    </source>
</evidence>
<dbReference type="SUPFAM" id="SSF49503">
    <property type="entry name" value="Cupredoxins"/>
    <property type="match status" value="5"/>
</dbReference>
<dbReference type="Gene3D" id="2.60.40.420">
    <property type="entry name" value="Cupredoxins - blue copper proteins"/>
    <property type="match status" value="4"/>
</dbReference>
<dbReference type="GO" id="GO:0016491">
    <property type="term" value="F:oxidoreductase activity"/>
    <property type="evidence" value="ECO:0007669"/>
    <property type="project" value="UniProtKB-KW"/>
</dbReference>
<evidence type="ECO:0000259" key="5">
    <source>
        <dbReference type="Pfam" id="PF07731"/>
    </source>
</evidence>
<dbReference type="InterPro" id="IPR008972">
    <property type="entry name" value="Cupredoxin"/>
</dbReference>
<dbReference type="InterPro" id="IPR002355">
    <property type="entry name" value="Cu_oxidase_Cu_BS"/>
</dbReference>
<sequence length="1705" mass="186602">MTNTGPDDDFEPQGESQSEDDSWVDLTRRQLLGGLGAIGAGGALTGASTLALLDDTERSAGNELVAGNLDLAVNWQEWYNGEPVDAYPDDDGDDRKATVHTRDEIARANYGSDFEDLGGDRREAVESTFRDQFTDLGDGGRPPLVDLSDVKPGDSGRIRFGLHLFDNPGFLSMTGALLEDAENGILEPEAEAGDDTPDEGELADNIRARVRYEGAEYDDVEYEGTLRDVVRNFGDELPLDGDRDAVSRQCFENSQTEHVVFEWKLPEHVGNEVQGDSVAFDLGFYAEQCRHQDAKVREFTIHAVSADIVYNEYGLHQPEDVGAMYVLEENLDAVREASGVTPGEDADVDTSVIQPLTIRANVNDVVDIKFVNHLDRPASIHQTALPYDVQESDGMHAGYNDDTIAAPDDSIKYRWLATNEGTHFFADGANQAYDSADEPPERANLASRGLFGALVVEPRGATWTDPETGDHLRSGVRADVHVPEGVDHREFLTFYHTPEGIQTADGGELTFPDSDREQTVHAINYRADPTGNRGKEEFYSSWVHGDPGGGDNVYEAYLGDPTKFVAVGASIEENHVHHLHGHRWKETSPRTDSDTIDSQTVGMGATYENKFVTAHGDIAAGFDDFRTVRPEMAFGEGFAVGAGGAHGSAGDYLFHCHLFPHYGEGMWGIFRVNDKEQPDLKTLRNNDPPIPADSDTPGFPDFIPGEDGEAPPAPPYDGTREPTDAEREALRDGVPPGAPYTDPADPDVEYGDDGDFDPEEGEIREYTIVALDADVVYNDDGHHDPEGIVYVLEEDAEKVRNGDLNPEPLFVRANVGDLVKVTLKNETAGGKSNHIHFVSYDVLGSDSLSNGYNYTQQADPGEALESQWYADEEGMIFFHDHITGIDDVMNGSFCGLIVEPPNSTWRDPFSGEEIRSGAQAIVENPDGEDFREFALHYQDFAQLRERNGDFVNPDVQHNENAGTMAINYRNAPYYNRDDFDGAYVHSSAAHGDPPTPLLEAYEDDPVRIRLAQGAYEEFHNFQIHGGEFSLDAEGLAPEDTTSQIIGVSEAFSFSLIAGDGFDHLDNTAGLPIRDHLYGSSIATDLWDGMWGIFRVLGGEVSHLEPLPDRGAPEDTIADDDLEAMGHPAPHADFDWAEYGQEARLRYGPDDDPAFPPDRDDRQNGDVADAPPAQAPSPGDPCPDDADVRTYDVTAFQHDIEYNDYGDHDPHGIVFALDEHVEEIRDGTRQPEPLTIRANRGECVEINLTNELPEELDDDHPHPKMRTSQPWDVSSRISLHPQRVTYDVNGSDGTAAGFNWDQTVAPGDTVTYRWYAEELVDTCVLWDHADVRGHRHHGAFGRFVVEPAESVWLDSATAEPLVPFTDVPGVAPNPTPTAMLKDGTGDGDDFREFALAFADGQYIINGDDDFDNCVVPPGDGADPDDPCNQLGDPEEQGFFSVNYRSEPFVRRFEENDDPSRVYDSDLHGDPATTLPAALTGDPVAFRVHMTADSSRGLAFHLSGHQWNRKRDILASEKIGVDDQFVPGRAVRMEPFGGAGGLAESAGDFVYQETKQRRRLEGGLWGLFRVRERLDDFDAPVQPLPDRSEGVDIRDRPGWVVATGNVTASAGTDVLVGVPDSDLGGPNAGAAYLFAAPVDEDDITDLSGADLQILGTRPGARVGTAVAFADGDVRQQGDGADFVVRSEDDTYEFADAGEMSGTVVVDE</sequence>
<dbReference type="PROSITE" id="PS00080">
    <property type="entry name" value="MULTICOPPER_OXIDASE2"/>
    <property type="match status" value="1"/>
</dbReference>
<feature type="compositionally biased region" description="Basic and acidic residues" evidence="4">
    <location>
        <begin position="1103"/>
        <end position="1112"/>
    </location>
</feature>
<evidence type="ECO:0000256" key="3">
    <source>
        <dbReference type="ARBA" id="ARBA00023008"/>
    </source>
</evidence>
<evidence type="ECO:0000256" key="2">
    <source>
        <dbReference type="ARBA" id="ARBA00023002"/>
    </source>
</evidence>
<feature type="compositionally biased region" description="Acidic residues" evidence="4">
    <location>
        <begin position="1"/>
        <end position="23"/>
    </location>
</feature>
<feature type="region of interest" description="Disordered" evidence="4">
    <location>
        <begin position="1144"/>
        <end position="1184"/>
    </location>
</feature>
<dbReference type="PROSITE" id="PS51318">
    <property type="entry name" value="TAT"/>
    <property type="match status" value="1"/>
</dbReference>
<dbReference type="Pfam" id="PF07732">
    <property type="entry name" value="Cu-oxidase_3"/>
    <property type="match status" value="1"/>
</dbReference>
<keyword evidence="1" id="KW-0479">Metal-binding</keyword>
<feature type="domain" description="Plastocyanin-like" evidence="5">
    <location>
        <begin position="802"/>
        <end position="883"/>
    </location>
</feature>
<dbReference type="PROSITE" id="PS00079">
    <property type="entry name" value="MULTICOPPER_OXIDASE1"/>
    <property type="match status" value="1"/>
</dbReference>
<dbReference type="RefSeq" id="WP_232571868.1">
    <property type="nucleotide sequence ID" value="NZ_CP089466.1"/>
</dbReference>
<dbReference type="InterPro" id="IPR006311">
    <property type="entry name" value="TAT_signal"/>
</dbReference>
<dbReference type="Pfam" id="PF07731">
    <property type="entry name" value="Cu-oxidase_2"/>
    <property type="match status" value="1"/>
</dbReference>
<dbReference type="InterPro" id="IPR011707">
    <property type="entry name" value="Cu-oxidase-like_N"/>
</dbReference>
<feature type="region of interest" description="Disordered" evidence="4">
    <location>
        <begin position="1253"/>
        <end position="1272"/>
    </location>
</feature>
<comment type="caution">
    <text evidence="7">The sequence shown here is derived from an EMBL/GenBank/DDBJ whole genome shotgun (WGS) entry which is preliminary data.</text>
</comment>
<keyword evidence="2" id="KW-0560">Oxidoreductase</keyword>
<dbReference type="Proteomes" id="UP001595660">
    <property type="component" value="Unassembled WGS sequence"/>
</dbReference>
<feature type="region of interest" description="Disordered" evidence="4">
    <location>
        <begin position="1"/>
        <end position="24"/>
    </location>
</feature>
<dbReference type="InterPro" id="IPR011706">
    <property type="entry name" value="Cu-oxidase_C"/>
</dbReference>
<dbReference type="PANTHER" id="PTHR11709">
    <property type="entry name" value="MULTI-COPPER OXIDASE"/>
    <property type="match status" value="1"/>
</dbReference>
<dbReference type="PANTHER" id="PTHR11709:SF394">
    <property type="entry name" value="FI03373P-RELATED"/>
    <property type="match status" value="1"/>
</dbReference>
<gene>
    <name evidence="7" type="ORF">ACFOKC_04580</name>
</gene>
<accession>A0ABD5NCL8</accession>
<name>A0ABD5NCL8_9EURY</name>
<keyword evidence="3" id="KW-0186">Copper</keyword>
<feature type="compositionally biased region" description="Basic and acidic residues" evidence="4">
    <location>
        <begin position="718"/>
        <end position="731"/>
    </location>
</feature>
<reference evidence="7 8" key="1">
    <citation type="journal article" date="2019" name="Int. J. Syst. Evol. Microbiol.">
        <title>The Global Catalogue of Microorganisms (GCM) 10K type strain sequencing project: providing services to taxonomists for standard genome sequencing and annotation.</title>
        <authorList>
            <consortium name="The Broad Institute Genomics Platform"/>
            <consortium name="The Broad Institute Genome Sequencing Center for Infectious Disease"/>
            <person name="Wu L."/>
            <person name="Ma J."/>
        </authorList>
    </citation>
    <scope>NUCLEOTIDE SEQUENCE [LARGE SCALE GENOMIC DNA]</scope>
    <source>
        <strain evidence="7 8">CGMCC 1.12562</strain>
    </source>
</reference>
<evidence type="ECO:0000313" key="7">
    <source>
        <dbReference type="EMBL" id="MFC3476995.1"/>
    </source>
</evidence>
<dbReference type="EMBL" id="JBHRWN010000002">
    <property type="protein sequence ID" value="MFC3476995.1"/>
    <property type="molecule type" value="Genomic_DNA"/>
</dbReference>
<evidence type="ECO:0000259" key="6">
    <source>
        <dbReference type="Pfam" id="PF07732"/>
    </source>
</evidence>
<feature type="domain" description="Plastocyanin-like" evidence="6">
    <location>
        <begin position="357"/>
        <end position="459"/>
    </location>
</feature>
<dbReference type="GeneID" id="69117084"/>
<dbReference type="InterPro" id="IPR045087">
    <property type="entry name" value="Cu-oxidase_fam"/>
</dbReference>
<evidence type="ECO:0000256" key="4">
    <source>
        <dbReference type="SAM" id="MobiDB-lite"/>
    </source>
</evidence>
<organism evidence="7 8">
    <name type="scientific">Halobacterium litoreum</name>
    <dbReference type="NCBI Taxonomy" id="2039234"/>
    <lineage>
        <taxon>Archaea</taxon>
        <taxon>Methanobacteriati</taxon>
        <taxon>Methanobacteriota</taxon>
        <taxon>Stenosarchaea group</taxon>
        <taxon>Halobacteria</taxon>
        <taxon>Halobacteriales</taxon>
        <taxon>Halobacteriaceae</taxon>
        <taxon>Halobacterium</taxon>
    </lineage>
</organism>